<dbReference type="EMBL" id="ML994637">
    <property type="protein sequence ID" value="KAF2184632.1"/>
    <property type="molecule type" value="Genomic_DNA"/>
</dbReference>
<dbReference type="Proteomes" id="UP000800200">
    <property type="component" value="Unassembled WGS sequence"/>
</dbReference>
<protein>
    <submittedName>
        <fullName evidence="1">Uncharacterized protein</fullName>
    </submittedName>
</protein>
<reference evidence="1" key="1">
    <citation type="journal article" date="2020" name="Stud. Mycol.">
        <title>101 Dothideomycetes genomes: a test case for predicting lifestyles and emergence of pathogens.</title>
        <authorList>
            <person name="Haridas S."/>
            <person name="Albert R."/>
            <person name="Binder M."/>
            <person name="Bloem J."/>
            <person name="Labutti K."/>
            <person name="Salamov A."/>
            <person name="Andreopoulos B."/>
            <person name="Baker S."/>
            <person name="Barry K."/>
            <person name="Bills G."/>
            <person name="Bluhm B."/>
            <person name="Cannon C."/>
            <person name="Castanera R."/>
            <person name="Culley D."/>
            <person name="Daum C."/>
            <person name="Ezra D."/>
            <person name="Gonzalez J."/>
            <person name="Henrissat B."/>
            <person name="Kuo A."/>
            <person name="Liang C."/>
            <person name="Lipzen A."/>
            <person name="Lutzoni F."/>
            <person name="Magnuson J."/>
            <person name="Mondo S."/>
            <person name="Nolan M."/>
            <person name="Ohm R."/>
            <person name="Pangilinan J."/>
            <person name="Park H.-J."/>
            <person name="Ramirez L."/>
            <person name="Alfaro M."/>
            <person name="Sun H."/>
            <person name="Tritt A."/>
            <person name="Yoshinaga Y."/>
            <person name="Zwiers L.-H."/>
            <person name="Turgeon B."/>
            <person name="Goodwin S."/>
            <person name="Spatafora J."/>
            <person name="Crous P."/>
            <person name="Grigoriev I."/>
        </authorList>
    </citation>
    <scope>NUCLEOTIDE SEQUENCE</scope>
    <source>
        <strain evidence="1">CBS 207.26</strain>
    </source>
</reference>
<evidence type="ECO:0000313" key="2">
    <source>
        <dbReference type="Proteomes" id="UP000800200"/>
    </source>
</evidence>
<proteinExistence type="predicted"/>
<sequence length="56" mass="6234">MRTTINFHTMKSLNLRVLTYVDASFLILLRENNTIAESGHGFTSRGIYQCGNGLTG</sequence>
<gene>
    <name evidence="1" type="ORF">K469DRAFT_708822</name>
</gene>
<keyword evidence="2" id="KW-1185">Reference proteome</keyword>
<organism evidence="1 2">
    <name type="scientific">Zopfia rhizophila CBS 207.26</name>
    <dbReference type="NCBI Taxonomy" id="1314779"/>
    <lineage>
        <taxon>Eukaryota</taxon>
        <taxon>Fungi</taxon>
        <taxon>Dikarya</taxon>
        <taxon>Ascomycota</taxon>
        <taxon>Pezizomycotina</taxon>
        <taxon>Dothideomycetes</taxon>
        <taxon>Dothideomycetes incertae sedis</taxon>
        <taxon>Zopfiaceae</taxon>
        <taxon>Zopfia</taxon>
    </lineage>
</organism>
<dbReference type="AlphaFoldDB" id="A0A6A6E1Q0"/>
<evidence type="ECO:0000313" key="1">
    <source>
        <dbReference type="EMBL" id="KAF2184632.1"/>
    </source>
</evidence>
<name>A0A6A6E1Q0_9PEZI</name>
<accession>A0A6A6E1Q0</accession>